<protein>
    <recommendedName>
        <fullName evidence="3">Lipoprotein</fullName>
    </recommendedName>
</protein>
<dbReference type="Proteomes" id="UP001262754">
    <property type="component" value="Unassembled WGS sequence"/>
</dbReference>
<organism evidence="1 2">
    <name type="scientific">Caulobacter rhizosphaerae</name>
    <dbReference type="NCBI Taxonomy" id="2010972"/>
    <lineage>
        <taxon>Bacteria</taxon>
        <taxon>Pseudomonadati</taxon>
        <taxon>Pseudomonadota</taxon>
        <taxon>Alphaproteobacteria</taxon>
        <taxon>Caulobacterales</taxon>
        <taxon>Caulobacteraceae</taxon>
        <taxon>Caulobacter</taxon>
    </lineage>
</organism>
<accession>A0ABU1N0C7</accession>
<name>A0ABU1N0C7_9CAUL</name>
<dbReference type="RefSeq" id="WP_310032106.1">
    <property type="nucleotide sequence ID" value="NZ_JAVDRL010000007.1"/>
</dbReference>
<gene>
    <name evidence="1" type="ORF">J2800_002627</name>
</gene>
<evidence type="ECO:0000313" key="1">
    <source>
        <dbReference type="EMBL" id="MDR6531874.1"/>
    </source>
</evidence>
<sequence>MKRGVEVALTIGLFGVSACSGRTEDRLPAPVRAVVELTKTTRADYVVYNWNRIEQTGGPVEEWSAEFHSGTLHRVETPRDRWIADCATGSGTGLSLTTGEKVVGSKVALAACGVNTNKSFVASEWRGVVNTAFGPAQRIRLVDAHNVRTYDVMQDGAIVRTTYELVNGSPWSLTYAVAVEHEKPDPAMFDAASLARSYVPDRFKMAPAPKTSAGPAAEARAGA</sequence>
<evidence type="ECO:0008006" key="3">
    <source>
        <dbReference type="Google" id="ProtNLM"/>
    </source>
</evidence>
<dbReference type="EMBL" id="JAVDRL010000007">
    <property type="protein sequence ID" value="MDR6531874.1"/>
    <property type="molecule type" value="Genomic_DNA"/>
</dbReference>
<dbReference type="PROSITE" id="PS51257">
    <property type="entry name" value="PROKAR_LIPOPROTEIN"/>
    <property type="match status" value="1"/>
</dbReference>
<comment type="caution">
    <text evidence="1">The sequence shown here is derived from an EMBL/GenBank/DDBJ whole genome shotgun (WGS) entry which is preliminary data.</text>
</comment>
<reference evidence="1 2" key="1">
    <citation type="submission" date="2023-07" db="EMBL/GenBank/DDBJ databases">
        <title>Sorghum-associated microbial communities from plants grown in Nebraska, USA.</title>
        <authorList>
            <person name="Schachtman D."/>
        </authorList>
    </citation>
    <scope>NUCLEOTIDE SEQUENCE [LARGE SCALE GENOMIC DNA]</scope>
    <source>
        <strain evidence="1 2">DS2154</strain>
    </source>
</reference>
<keyword evidence="2" id="KW-1185">Reference proteome</keyword>
<evidence type="ECO:0000313" key="2">
    <source>
        <dbReference type="Proteomes" id="UP001262754"/>
    </source>
</evidence>
<proteinExistence type="predicted"/>